<comment type="caution">
    <text evidence="2">The sequence shown here is derived from an EMBL/GenBank/DDBJ whole genome shotgun (WGS) entry which is preliminary data.</text>
</comment>
<sequence>MNRSLLALAILAAGTASATPFTGNDTRSNAMGNTGVASSPSYAAGQFNPALLAASPDNVNFGLTLPSAKVYIDDSLGLIEHGRDFYDSTYEDFENSADAATELNIAITGSDTELPLTDVIELITAPDPTPNDGNYDPEAGNIANIQTAIQNIQNTPNGQSPDQADIDALNNNSDELVTNSATLDSKINVVNSTSVTMNTTFGNMRTQLPGFNDKPLMAGLDLGAAFALPRTGLGLGLSINNSTVAGFSVDVVDSDLTLLGQALDDLEGVSAEATDASGELVTLSGDTQSLTTVIANQPDPNDYTGGETNPQYQSDLQDWANDLDAAAQTVDNQSTVVETELNDVTNYNGNFFTNGTFNEPDPQDLETSVEIVGANIAEVGISVAREFEYMGETFAAGVTPKLQSITVFEDTILLSNAENEFGEDVATYIESNRTDYFTGNIDVGVAKDWPDVLRGNVRAGLVIKDLIPQTFETKSGAELSIGPKMRIGGAHMTRWSTLSVDLDITENDPLKYGVPTRYLGLGGEFNAWNWLKLRAGYRNNLSVSDSHVISTGFGITPFGVGLDLSGWFKPKSFDDWDQMIQDAGVVAQFSMEF</sequence>
<keyword evidence="3" id="KW-1185">Reference proteome</keyword>
<reference evidence="2" key="2">
    <citation type="submission" date="2020-09" db="EMBL/GenBank/DDBJ databases">
        <authorList>
            <person name="Sun Q."/>
            <person name="Kim S."/>
        </authorList>
    </citation>
    <scope>NUCLEOTIDE SEQUENCE</scope>
    <source>
        <strain evidence="2">KCTC 22169</strain>
    </source>
</reference>
<organism evidence="2 3">
    <name type="scientific">Saccharospirillum salsuginis</name>
    <dbReference type="NCBI Taxonomy" id="418750"/>
    <lineage>
        <taxon>Bacteria</taxon>
        <taxon>Pseudomonadati</taxon>
        <taxon>Pseudomonadota</taxon>
        <taxon>Gammaproteobacteria</taxon>
        <taxon>Oceanospirillales</taxon>
        <taxon>Saccharospirillaceae</taxon>
        <taxon>Saccharospirillum</taxon>
    </lineage>
</organism>
<keyword evidence="1" id="KW-0732">Signal</keyword>
<accession>A0A918K4C6</accession>
<evidence type="ECO:0008006" key="4">
    <source>
        <dbReference type="Google" id="ProtNLM"/>
    </source>
</evidence>
<evidence type="ECO:0000313" key="2">
    <source>
        <dbReference type="EMBL" id="GGX45347.1"/>
    </source>
</evidence>
<evidence type="ECO:0000256" key="1">
    <source>
        <dbReference type="SAM" id="SignalP"/>
    </source>
</evidence>
<reference evidence="2" key="1">
    <citation type="journal article" date="2014" name="Int. J. Syst. Evol. Microbiol.">
        <title>Complete genome sequence of Corynebacterium casei LMG S-19264T (=DSM 44701T), isolated from a smear-ripened cheese.</title>
        <authorList>
            <consortium name="US DOE Joint Genome Institute (JGI-PGF)"/>
            <person name="Walter F."/>
            <person name="Albersmeier A."/>
            <person name="Kalinowski J."/>
            <person name="Ruckert C."/>
        </authorList>
    </citation>
    <scope>NUCLEOTIDE SEQUENCE</scope>
    <source>
        <strain evidence="2">KCTC 22169</strain>
    </source>
</reference>
<feature type="chain" id="PRO_5037530377" description="Plasmid transfer operon, TraF, protein" evidence="1">
    <location>
        <begin position="19"/>
        <end position="593"/>
    </location>
</feature>
<dbReference type="EMBL" id="BMXR01000002">
    <property type="protein sequence ID" value="GGX45347.1"/>
    <property type="molecule type" value="Genomic_DNA"/>
</dbReference>
<name>A0A918K4C6_9GAMM</name>
<feature type="signal peptide" evidence="1">
    <location>
        <begin position="1"/>
        <end position="18"/>
    </location>
</feature>
<dbReference type="InterPro" id="IPR032811">
    <property type="entry name" value="Put_conjugal_transfer"/>
</dbReference>
<dbReference type="AlphaFoldDB" id="A0A918K4C6"/>
<protein>
    <recommendedName>
        <fullName evidence="4">Plasmid transfer operon, TraF, protein</fullName>
    </recommendedName>
</protein>
<dbReference type="Pfam" id="PF13729">
    <property type="entry name" value="TraF_2"/>
    <property type="match status" value="1"/>
</dbReference>
<gene>
    <name evidence="2" type="ORF">GCM10007392_10390</name>
</gene>
<evidence type="ECO:0000313" key="3">
    <source>
        <dbReference type="Proteomes" id="UP000626148"/>
    </source>
</evidence>
<dbReference type="Proteomes" id="UP000626148">
    <property type="component" value="Unassembled WGS sequence"/>
</dbReference>
<dbReference type="RefSeq" id="WP_189607429.1">
    <property type="nucleotide sequence ID" value="NZ_BMXR01000002.1"/>
</dbReference>
<proteinExistence type="predicted"/>